<dbReference type="Pfam" id="PF05368">
    <property type="entry name" value="NmrA"/>
    <property type="match status" value="1"/>
</dbReference>
<proteinExistence type="inferred from homology"/>
<dbReference type="SUPFAM" id="SSF51735">
    <property type="entry name" value="NAD(P)-binding Rossmann-fold domains"/>
    <property type="match status" value="1"/>
</dbReference>
<dbReference type="EMBL" id="CP051139">
    <property type="protein sequence ID" value="QIW95933.1"/>
    <property type="molecule type" value="Genomic_DNA"/>
</dbReference>
<evidence type="ECO:0000256" key="2">
    <source>
        <dbReference type="ARBA" id="ARBA00022857"/>
    </source>
</evidence>
<accession>A0A6H0XMI2</accession>
<dbReference type="InterPro" id="IPR008030">
    <property type="entry name" value="NmrA-like"/>
</dbReference>
<dbReference type="OrthoDB" id="9997102at2759"/>
<dbReference type="Proteomes" id="UP000503462">
    <property type="component" value="Chromosome 1"/>
</dbReference>
<dbReference type="GO" id="GO:0005634">
    <property type="term" value="C:nucleus"/>
    <property type="evidence" value="ECO:0007669"/>
    <property type="project" value="TreeGrafter"/>
</dbReference>
<protein>
    <recommendedName>
        <fullName evidence="3">NmrA-like domain-containing protein</fullName>
    </recommendedName>
</protein>
<dbReference type="PANTHER" id="PTHR42748:SF7">
    <property type="entry name" value="NMRA LIKE REDOX SENSOR 1-RELATED"/>
    <property type="match status" value="1"/>
</dbReference>
<feature type="domain" description="NmrA-like" evidence="3">
    <location>
        <begin position="5"/>
        <end position="247"/>
    </location>
</feature>
<comment type="similarity">
    <text evidence="1">Belongs to the NmrA-type oxidoreductase family.</text>
</comment>
<name>A0A6H0XMI2_9PEZI</name>
<keyword evidence="5" id="KW-1185">Reference proteome</keyword>
<dbReference type="InterPro" id="IPR036291">
    <property type="entry name" value="NAD(P)-bd_dom_sf"/>
</dbReference>
<evidence type="ECO:0000256" key="1">
    <source>
        <dbReference type="ARBA" id="ARBA00006328"/>
    </source>
</evidence>
<dbReference type="InterPro" id="IPR051164">
    <property type="entry name" value="NmrA-like_oxidored"/>
</dbReference>
<reference evidence="4 5" key="1">
    <citation type="journal article" date="2016" name="Sci. Rep.">
        <title>Peltaster fructicola genome reveals evolution from an invasive phytopathogen to an ectophytic parasite.</title>
        <authorList>
            <person name="Xu C."/>
            <person name="Chen H."/>
            <person name="Gleason M.L."/>
            <person name="Xu J.R."/>
            <person name="Liu H."/>
            <person name="Zhang R."/>
            <person name="Sun G."/>
        </authorList>
    </citation>
    <scope>NUCLEOTIDE SEQUENCE [LARGE SCALE GENOMIC DNA]</scope>
    <source>
        <strain evidence="4 5">LNHT1506</strain>
    </source>
</reference>
<keyword evidence="2" id="KW-0521">NADP</keyword>
<dbReference type="PANTHER" id="PTHR42748">
    <property type="entry name" value="NITROGEN METABOLITE REPRESSION PROTEIN NMRA FAMILY MEMBER"/>
    <property type="match status" value="1"/>
</dbReference>
<sequence>MSLRSILVVGATGQQGGALISALTADSRETFQIYALTRSKTSSSAQRLAQQNNVSVIEGDLDHPEAVFKQINKPLWGLFAVTVLDKGHEKEELQGRALIKAAVEAKVAHIVFTATDRGGQVKSENNPSDVPHFVSKYNIEQVIKENAAKSNGKLTYTFLRPVSFYENFNPKPFGPTHMTMWRMDGDDKTLQMIATKDVGKVAAEAFRQAEDSKYKNNAVSLAGDSVTAAEFRTIFKRVTGQDFAQSFWILGAAIRYGIKDLRRMYHFFAVGGFGVDVPKLKKEYPFMMDLETWLREESVWKK</sequence>
<gene>
    <name evidence="4" type="ORF">AMS68_001451</name>
</gene>
<organism evidence="4 5">
    <name type="scientific">Peltaster fructicola</name>
    <dbReference type="NCBI Taxonomy" id="286661"/>
    <lineage>
        <taxon>Eukaryota</taxon>
        <taxon>Fungi</taxon>
        <taxon>Dikarya</taxon>
        <taxon>Ascomycota</taxon>
        <taxon>Pezizomycotina</taxon>
        <taxon>Dothideomycetes</taxon>
        <taxon>Dothideomycetes incertae sedis</taxon>
        <taxon>Peltaster</taxon>
    </lineage>
</organism>
<evidence type="ECO:0000259" key="3">
    <source>
        <dbReference type="Pfam" id="PF05368"/>
    </source>
</evidence>
<dbReference type="AlphaFoldDB" id="A0A6H0XMI2"/>
<dbReference type="Gene3D" id="3.90.25.10">
    <property type="entry name" value="UDP-galactose 4-epimerase, domain 1"/>
    <property type="match status" value="1"/>
</dbReference>
<evidence type="ECO:0000313" key="5">
    <source>
        <dbReference type="Proteomes" id="UP000503462"/>
    </source>
</evidence>
<dbReference type="Gene3D" id="3.40.50.720">
    <property type="entry name" value="NAD(P)-binding Rossmann-like Domain"/>
    <property type="match status" value="1"/>
</dbReference>
<evidence type="ECO:0000313" key="4">
    <source>
        <dbReference type="EMBL" id="QIW95933.1"/>
    </source>
</evidence>